<sequence>MLRRRRRRRKYVLACVVLLLAGFIYGYVSNETRILNKPGKEGVDPKNLSVEVPSPQNENPQIQEPNNLPREVETPYEIEEPVVNQDNIITNNTRFLLKTYFEQTRDTITREIKIPGDMIGKSLEEFSIFLQNAYGEWDVRELNKDLVELYRIKDGISPNHYIVKQSNGYIAIFHIDEEGNPILLEQTNIPVSALTEIDREKLRRGIVVKGMDGVNQILEDYSS</sequence>
<dbReference type="AlphaFoldDB" id="A0A1M6BQE2"/>
<evidence type="ECO:0000313" key="4">
    <source>
        <dbReference type="Proteomes" id="UP000184536"/>
    </source>
</evidence>
<proteinExistence type="predicted"/>
<accession>A0A1M6BQE2</accession>
<dbReference type="Proteomes" id="UP000184536">
    <property type="component" value="Unassembled WGS sequence"/>
</dbReference>
<organism evidence="3 4">
    <name type="scientific">Geosporobacter subterraneus DSM 17957</name>
    <dbReference type="NCBI Taxonomy" id="1121919"/>
    <lineage>
        <taxon>Bacteria</taxon>
        <taxon>Bacillati</taxon>
        <taxon>Bacillota</taxon>
        <taxon>Clostridia</taxon>
        <taxon>Peptostreptococcales</taxon>
        <taxon>Thermotaleaceae</taxon>
        <taxon>Geosporobacter</taxon>
    </lineage>
</organism>
<evidence type="ECO:0000313" key="3">
    <source>
        <dbReference type="EMBL" id="SHI51040.1"/>
    </source>
</evidence>
<dbReference type="InterPro" id="IPR015050">
    <property type="entry name" value="BofC_C"/>
</dbReference>
<feature type="region of interest" description="Disordered" evidence="1">
    <location>
        <begin position="38"/>
        <end position="67"/>
    </location>
</feature>
<dbReference type="STRING" id="1121919.SAMN02745975_00024"/>
<evidence type="ECO:0000256" key="1">
    <source>
        <dbReference type="SAM" id="MobiDB-lite"/>
    </source>
</evidence>
<keyword evidence="4" id="KW-1185">Reference proteome</keyword>
<gene>
    <name evidence="3" type="ORF">SAMN02745975_00024</name>
</gene>
<feature type="domain" description="Bypass of forespore C C-terminal" evidence="2">
    <location>
        <begin position="159"/>
        <end position="222"/>
    </location>
</feature>
<feature type="compositionally biased region" description="Low complexity" evidence="1">
    <location>
        <begin position="53"/>
        <end position="67"/>
    </location>
</feature>
<dbReference type="Pfam" id="PF08955">
    <property type="entry name" value="BofC_C"/>
    <property type="match status" value="1"/>
</dbReference>
<evidence type="ECO:0000259" key="2">
    <source>
        <dbReference type="Pfam" id="PF08955"/>
    </source>
</evidence>
<dbReference type="OrthoDB" id="2082016at2"/>
<dbReference type="EMBL" id="FQZV01000003">
    <property type="protein sequence ID" value="SHI51040.1"/>
    <property type="molecule type" value="Genomic_DNA"/>
</dbReference>
<reference evidence="4" key="1">
    <citation type="submission" date="2016-11" db="EMBL/GenBank/DDBJ databases">
        <authorList>
            <person name="Varghese N."/>
            <person name="Submissions S."/>
        </authorList>
    </citation>
    <scope>NUCLEOTIDE SEQUENCE [LARGE SCALE GENOMIC DNA]</scope>
    <source>
        <strain evidence="4">DSM 17957</strain>
    </source>
</reference>
<protein>
    <submittedName>
        <fullName evidence="3">BofC C-terminal domain-containing protein</fullName>
    </submittedName>
</protein>
<name>A0A1M6BQE2_9FIRM</name>
<dbReference type="RefSeq" id="WP_110939347.1">
    <property type="nucleotide sequence ID" value="NZ_FQZV01000003.1"/>
</dbReference>